<proteinExistence type="predicted"/>
<keyword evidence="3" id="KW-1185">Reference proteome</keyword>
<accession>A0AA88P4I3</accession>
<comment type="caution">
    <text evidence="2">The sequence shown here is derived from an EMBL/GenBank/DDBJ whole genome shotgun (WGS) entry which is preliminary data.</text>
</comment>
<organism evidence="2 3">
    <name type="scientific">Cirrhinus molitorella</name>
    <name type="common">mud carp</name>
    <dbReference type="NCBI Taxonomy" id="172907"/>
    <lineage>
        <taxon>Eukaryota</taxon>
        <taxon>Metazoa</taxon>
        <taxon>Chordata</taxon>
        <taxon>Craniata</taxon>
        <taxon>Vertebrata</taxon>
        <taxon>Euteleostomi</taxon>
        <taxon>Actinopterygii</taxon>
        <taxon>Neopterygii</taxon>
        <taxon>Teleostei</taxon>
        <taxon>Ostariophysi</taxon>
        <taxon>Cypriniformes</taxon>
        <taxon>Cyprinidae</taxon>
        <taxon>Labeoninae</taxon>
        <taxon>Labeonini</taxon>
        <taxon>Cirrhinus</taxon>
    </lineage>
</organism>
<sequence>MKIDSVVPHIQDLDHQRTCLEEDSSCLRAEIQELKTRHISDPSRSTHARSGSRRHGTHFQLCHTDATQWVRLDLVAPLGPSGRSRRDSPPSSSPS</sequence>
<protein>
    <submittedName>
        <fullName evidence="2">Uncharacterized protein</fullName>
    </submittedName>
</protein>
<reference evidence="2" key="1">
    <citation type="submission" date="2023-08" db="EMBL/GenBank/DDBJ databases">
        <title>Chromosome-level Genome Assembly of mud carp (Cirrhinus molitorella).</title>
        <authorList>
            <person name="Liu H."/>
        </authorList>
    </citation>
    <scope>NUCLEOTIDE SEQUENCE</scope>
    <source>
        <strain evidence="2">Prfri</strain>
        <tissue evidence="2">Muscle</tissue>
    </source>
</reference>
<dbReference type="Proteomes" id="UP001187343">
    <property type="component" value="Unassembled WGS sequence"/>
</dbReference>
<evidence type="ECO:0000313" key="3">
    <source>
        <dbReference type="Proteomes" id="UP001187343"/>
    </source>
</evidence>
<evidence type="ECO:0000256" key="1">
    <source>
        <dbReference type="SAM" id="MobiDB-lite"/>
    </source>
</evidence>
<gene>
    <name evidence="2" type="ORF">Q8A67_024494</name>
</gene>
<dbReference type="EMBL" id="JAUYZG010000024">
    <property type="protein sequence ID" value="KAK2870102.1"/>
    <property type="molecule type" value="Genomic_DNA"/>
</dbReference>
<feature type="region of interest" description="Disordered" evidence="1">
    <location>
        <begin position="37"/>
        <end position="56"/>
    </location>
</feature>
<name>A0AA88P4I3_9TELE</name>
<dbReference type="AlphaFoldDB" id="A0AA88P4I3"/>
<evidence type="ECO:0000313" key="2">
    <source>
        <dbReference type="EMBL" id="KAK2870102.1"/>
    </source>
</evidence>
<feature type="compositionally biased region" description="Basic residues" evidence="1">
    <location>
        <begin position="46"/>
        <end position="56"/>
    </location>
</feature>